<dbReference type="PANTHER" id="PTHR43798">
    <property type="entry name" value="MONOACYLGLYCEROL LIPASE"/>
    <property type="match status" value="1"/>
</dbReference>
<dbReference type="GO" id="GO:0016787">
    <property type="term" value="F:hydrolase activity"/>
    <property type="evidence" value="ECO:0007669"/>
    <property type="project" value="UniProtKB-KW"/>
</dbReference>
<dbReference type="InterPro" id="IPR050266">
    <property type="entry name" value="AB_hydrolase_sf"/>
</dbReference>
<name>A0A4R2JF14_9PSEU</name>
<reference evidence="3 4" key="1">
    <citation type="submission" date="2019-03" db="EMBL/GenBank/DDBJ databases">
        <title>Genomic Encyclopedia of Type Strains, Phase IV (KMG-IV): sequencing the most valuable type-strain genomes for metagenomic binning, comparative biology and taxonomic classification.</title>
        <authorList>
            <person name="Goeker M."/>
        </authorList>
    </citation>
    <scope>NUCLEOTIDE SEQUENCE [LARGE SCALE GENOMIC DNA]</scope>
    <source>
        <strain evidence="3 4">DSM 45934</strain>
    </source>
</reference>
<dbReference type="RefSeq" id="WP_132123789.1">
    <property type="nucleotide sequence ID" value="NZ_SLWS01000011.1"/>
</dbReference>
<dbReference type="Pfam" id="PF12697">
    <property type="entry name" value="Abhydrolase_6"/>
    <property type="match status" value="1"/>
</dbReference>
<accession>A0A4R2JF14</accession>
<feature type="domain" description="AB hydrolase-1" evidence="2">
    <location>
        <begin position="32"/>
        <end position="263"/>
    </location>
</feature>
<dbReference type="InterPro" id="IPR000073">
    <property type="entry name" value="AB_hydrolase_1"/>
</dbReference>
<dbReference type="EMBL" id="SLWS01000011">
    <property type="protein sequence ID" value="TCO52815.1"/>
    <property type="molecule type" value="Genomic_DNA"/>
</dbReference>
<dbReference type="Gene3D" id="3.40.50.1820">
    <property type="entry name" value="alpha/beta hydrolase"/>
    <property type="match status" value="1"/>
</dbReference>
<proteinExistence type="predicted"/>
<keyword evidence="1" id="KW-0378">Hydrolase</keyword>
<organism evidence="3 4">
    <name type="scientific">Actinocrispum wychmicini</name>
    <dbReference type="NCBI Taxonomy" id="1213861"/>
    <lineage>
        <taxon>Bacteria</taxon>
        <taxon>Bacillati</taxon>
        <taxon>Actinomycetota</taxon>
        <taxon>Actinomycetes</taxon>
        <taxon>Pseudonocardiales</taxon>
        <taxon>Pseudonocardiaceae</taxon>
        <taxon>Actinocrispum</taxon>
    </lineage>
</organism>
<protein>
    <submittedName>
        <fullName evidence="3">Pimeloyl-ACP methyl ester carboxylesterase</fullName>
    </submittedName>
</protein>
<dbReference type="PANTHER" id="PTHR43798:SF31">
    <property type="entry name" value="AB HYDROLASE SUPERFAMILY PROTEIN YCLE"/>
    <property type="match status" value="1"/>
</dbReference>
<gene>
    <name evidence="3" type="ORF">EV192_1119</name>
</gene>
<sequence length="268" mass="27683">MSAPTLTNDRVVVTDDGARLAVTVHGSGGTTVVLSHGWAAGRDVWSSVVPLLVAQGNTVVTYDQRGHAGSTLGSTPIGIARLAADLDAVLSSVDATDAVVVGHSGGGFAALQLVVKGTSRVRGLVLLSTAANDQDTPESEVKLMGNPVFAWAFRRGPLGRKMLGSTVGPTISKQNLEAHRVLFAGTARQVRAACFKSSQGMDLRADLANVTLPAVVLHGDVDKVIDSSLGKVLAGTLPNARFDRLTGIGHMLPLEAPERVADAVAELA</sequence>
<comment type="caution">
    <text evidence="3">The sequence shown here is derived from an EMBL/GenBank/DDBJ whole genome shotgun (WGS) entry which is preliminary data.</text>
</comment>
<evidence type="ECO:0000259" key="2">
    <source>
        <dbReference type="Pfam" id="PF12697"/>
    </source>
</evidence>
<dbReference type="OrthoDB" id="5422338at2"/>
<evidence type="ECO:0000313" key="3">
    <source>
        <dbReference type="EMBL" id="TCO52815.1"/>
    </source>
</evidence>
<evidence type="ECO:0000256" key="1">
    <source>
        <dbReference type="ARBA" id="ARBA00022801"/>
    </source>
</evidence>
<dbReference type="GO" id="GO:0016020">
    <property type="term" value="C:membrane"/>
    <property type="evidence" value="ECO:0007669"/>
    <property type="project" value="TreeGrafter"/>
</dbReference>
<dbReference type="InterPro" id="IPR029058">
    <property type="entry name" value="AB_hydrolase_fold"/>
</dbReference>
<dbReference type="PRINTS" id="PR00111">
    <property type="entry name" value="ABHYDROLASE"/>
</dbReference>
<dbReference type="Proteomes" id="UP000295680">
    <property type="component" value="Unassembled WGS sequence"/>
</dbReference>
<dbReference type="SUPFAM" id="SSF53474">
    <property type="entry name" value="alpha/beta-Hydrolases"/>
    <property type="match status" value="1"/>
</dbReference>
<evidence type="ECO:0000313" key="4">
    <source>
        <dbReference type="Proteomes" id="UP000295680"/>
    </source>
</evidence>
<keyword evidence="4" id="KW-1185">Reference proteome</keyword>
<dbReference type="AlphaFoldDB" id="A0A4R2JF14"/>